<evidence type="ECO:0000256" key="1">
    <source>
        <dbReference type="SAM" id="MobiDB-lite"/>
    </source>
</evidence>
<evidence type="ECO:0000313" key="3">
    <source>
        <dbReference type="Proteomes" id="UP001174936"/>
    </source>
</evidence>
<feature type="compositionally biased region" description="Polar residues" evidence="1">
    <location>
        <begin position="14"/>
        <end position="28"/>
    </location>
</feature>
<dbReference type="AlphaFoldDB" id="A0AA39XZD0"/>
<feature type="region of interest" description="Disordered" evidence="1">
    <location>
        <begin position="1"/>
        <end position="92"/>
    </location>
</feature>
<dbReference type="Proteomes" id="UP001174936">
    <property type="component" value="Unassembled WGS sequence"/>
</dbReference>
<accession>A0AA39XZD0</accession>
<evidence type="ECO:0000313" key="2">
    <source>
        <dbReference type="EMBL" id="KAK0643108.1"/>
    </source>
</evidence>
<dbReference type="EMBL" id="JAULSV010000005">
    <property type="protein sequence ID" value="KAK0643108.1"/>
    <property type="molecule type" value="Genomic_DNA"/>
</dbReference>
<sequence length="289" mass="31728">MEAFFEPSDREESTLTPSGAASQTTKVSQLHAPPLPDRRPPQVPLDVDYRPYSPSQPSEPFPALDSPWTQSSQLGEYEGSTARHSHSTSIDDMYPEPELLRVKWAQQPSSPSMMSASDTDSYFSRNHHLGHGKQGERSNWIPRMKSSDTTMTVWPSVIPSTTPRTSSPSERGQKPSSYFTTPSLGTVNSRSSDCKYPIASQFMRKGSGGSDLRHMLTEEKMSEIDAYLGLGEDGEENGMATTGKRGGGKEGRGKLKPVGTTGRNIARSGINTVTQAVHRALERVDRVLR</sequence>
<organism evidence="2 3">
    <name type="scientific">Cercophora newfieldiana</name>
    <dbReference type="NCBI Taxonomy" id="92897"/>
    <lineage>
        <taxon>Eukaryota</taxon>
        <taxon>Fungi</taxon>
        <taxon>Dikarya</taxon>
        <taxon>Ascomycota</taxon>
        <taxon>Pezizomycotina</taxon>
        <taxon>Sordariomycetes</taxon>
        <taxon>Sordariomycetidae</taxon>
        <taxon>Sordariales</taxon>
        <taxon>Lasiosphaeriaceae</taxon>
        <taxon>Cercophora</taxon>
    </lineage>
</organism>
<comment type="caution">
    <text evidence="2">The sequence shown here is derived from an EMBL/GenBank/DDBJ whole genome shotgun (WGS) entry which is preliminary data.</text>
</comment>
<feature type="region of interest" description="Disordered" evidence="1">
    <location>
        <begin position="153"/>
        <end position="192"/>
    </location>
</feature>
<proteinExistence type="predicted"/>
<protein>
    <submittedName>
        <fullName evidence="2">Uncharacterized protein</fullName>
    </submittedName>
</protein>
<feature type="region of interest" description="Disordered" evidence="1">
    <location>
        <begin position="231"/>
        <end position="264"/>
    </location>
</feature>
<gene>
    <name evidence="2" type="ORF">B0T16DRAFT_459291</name>
</gene>
<feature type="compositionally biased region" description="Low complexity" evidence="1">
    <location>
        <begin position="155"/>
        <end position="169"/>
    </location>
</feature>
<name>A0AA39XZD0_9PEZI</name>
<feature type="compositionally biased region" description="Polar residues" evidence="1">
    <location>
        <begin position="174"/>
        <end position="191"/>
    </location>
</feature>
<reference evidence="2" key="1">
    <citation type="submission" date="2023-06" db="EMBL/GenBank/DDBJ databases">
        <title>Genome-scale phylogeny and comparative genomics of the fungal order Sordariales.</title>
        <authorList>
            <consortium name="Lawrence Berkeley National Laboratory"/>
            <person name="Hensen N."/>
            <person name="Bonometti L."/>
            <person name="Westerberg I."/>
            <person name="Brannstrom I.O."/>
            <person name="Guillou S."/>
            <person name="Cros-Aarteil S."/>
            <person name="Calhoun S."/>
            <person name="Haridas S."/>
            <person name="Kuo A."/>
            <person name="Mondo S."/>
            <person name="Pangilinan J."/>
            <person name="Riley R."/>
            <person name="Labutti K."/>
            <person name="Andreopoulos B."/>
            <person name="Lipzen A."/>
            <person name="Chen C."/>
            <person name="Yanf M."/>
            <person name="Daum C."/>
            <person name="Ng V."/>
            <person name="Clum A."/>
            <person name="Steindorff A."/>
            <person name="Ohm R."/>
            <person name="Martin F."/>
            <person name="Silar P."/>
            <person name="Natvig D."/>
            <person name="Lalanne C."/>
            <person name="Gautier V."/>
            <person name="Ament-Velasquez S.L."/>
            <person name="Kruys A."/>
            <person name="Hutchinson M.I."/>
            <person name="Powell A.J."/>
            <person name="Barry K."/>
            <person name="Miller A.N."/>
            <person name="Grigoriev I.V."/>
            <person name="Debuchy R."/>
            <person name="Gladieux P."/>
            <person name="Thoren M.H."/>
            <person name="Johannesson H."/>
        </authorList>
    </citation>
    <scope>NUCLEOTIDE SEQUENCE</scope>
    <source>
        <strain evidence="2">SMH2532-1</strain>
    </source>
</reference>
<keyword evidence="3" id="KW-1185">Reference proteome</keyword>